<dbReference type="Pfam" id="PF23357">
    <property type="entry name" value="DUF7088"/>
    <property type="match status" value="1"/>
</dbReference>
<dbReference type="Proteomes" id="UP000215214">
    <property type="component" value="Chromosome TJEJU"/>
</dbReference>
<dbReference type="NCBIfam" id="TIGR03521">
    <property type="entry name" value="GldG"/>
    <property type="match status" value="1"/>
</dbReference>
<dbReference type="InterPro" id="IPR019863">
    <property type="entry name" value="Motility-assoc_ABC-rel_GldG"/>
</dbReference>
<dbReference type="KEGG" id="tje:TJEJU_1605"/>
<feature type="domain" description="ABC-type uncharacterised transport system" evidence="2">
    <location>
        <begin position="180"/>
        <end position="482"/>
    </location>
</feature>
<dbReference type="AlphaFoldDB" id="A0A238U814"/>
<evidence type="ECO:0000259" key="3">
    <source>
        <dbReference type="Pfam" id="PF23357"/>
    </source>
</evidence>
<protein>
    <submittedName>
        <fullName evidence="4">Gliding motility protein GldG</fullName>
    </submittedName>
</protein>
<feature type="transmembrane region" description="Helical" evidence="1">
    <location>
        <begin position="518"/>
        <end position="540"/>
    </location>
</feature>
<evidence type="ECO:0000256" key="1">
    <source>
        <dbReference type="SAM" id="Phobius"/>
    </source>
</evidence>
<evidence type="ECO:0000313" key="5">
    <source>
        <dbReference type="Proteomes" id="UP000215214"/>
    </source>
</evidence>
<gene>
    <name evidence="4" type="primary">gldG</name>
    <name evidence="4" type="ORF">TJEJU_1605</name>
</gene>
<keyword evidence="5" id="KW-1185">Reference proteome</keyword>
<dbReference type="EMBL" id="LT899436">
    <property type="protein sequence ID" value="SNR15333.1"/>
    <property type="molecule type" value="Genomic_DNA"/>
</dbReference>
<evidence type="ECO:0000313" key="4">
    <source>
        <dbReference type="EMBL" id="SNR15333.1"/>
    </source>
</evidence>
<dbReference type="Pfam" id="PF09822">
    <property type="entry name" value="ABC_transp_aux"/>
    <property type="match status" value="1"/>
</dbReference>
<reference evidence="4 5" key="1">
    <citation type="submission" date="2017-07" db="EMBL/GenBank/DDBJ databases">
        <authorList>
            <person name="Sun Z.S."/>
            <person name="Albrecht U."/>
            <person name="Echele G."/>
            <person name="Lee C.C."/>
        </authorList>
    </citation>
    <scope>NUCLEOTIDE SEQUENCE [LARGE SCALE GENOMIC DNA]</scope>
    <source>
        <strain evidence="5">type strain: KCTC 22618</strain>
    </source>
</reference>
<keyword evidence="1" id="KW-0812">Transmembrane</keyword>
<dbReference type="RefSeq" id="WP_095070973.1">
    <property type="nucleotide sequence ID" value="NZ_LT899436.1"/>
</dbReference>
<dbReference type="InterPro" id="IPR055396">
    <property type="entry name" value="DUF7088"/>
</dbReference>
<feature type="transmembrane region" description="Helical" evidence="1">
    <location>
        <begin position="7"/>
        <end position="26"/>
    </location>
</feature>
<name>A0A238U814_9FLAO</name>
<evidence type="ECO:0000259" key="2">
    <source>
        <dbReference type="Pfam" id="PF09822"/>
    </source>
</evidence>
<keyword evidence="1" id="KW-1133">Transmembrane helix</keyword>
<proteinExistence type="predicted"/>
<sequence>MNKKFKNIVIVIVGILVLNFLSNSFFKRFDLTKDKRYTLSEVTVDLLNELDTDLIINVYLEGDFPSEFQRLQIETRQFLEELEAKNRNVRFRFIDPYDIRQELIKNGMMPSQLSVEEDGKLSEAFIFPWAEIFYKNRSQKVSLLSNSLFKTQEEQLENAIAALEHSFASGIEVITQEQPKTIAVISGIGELEDIKLYSFLSELGKKYRLAKFTLDSVNKNPEKTLEQLKKFNLSIIAKPTKKFTPKEKLTLDQYIMNGGKTLWMIDNLSADTDSLYNQGKMLAFPRDLNLTDLLFSYGVRVNNKLVQDLYASKLTLAAGNTGNQTQFENFNWFYHPLVTGNPSHPITKNVLPVRFRFTTQLDTLQKNVKKTPLLVSSVLTKLSGTPKIIELESITQEPKQQEYGAGSQLLAVLLEGEFESAYRSRTKPFDSKNYTEKSKSNRMVVIADGDIGKNQLLKGKPYDLGIDKWTQERFGNKDFLVNTVDYLLDDNGLIDLKNKSVQLRVLDKKRAYSEKKSWQLFNIVLPISLLLAFGFVFNYLRKRKYS</sequence>
<dbReference type="InterPro" id="IPR019196">
    <property type="entry name" value="ABC_transp_unknown"/>
</dbReference>
<organism evidence="4 5">
    <name type="scientific">Tenacibaculum jejuense</name>
    <dbReference type="NCBI Taxonomy" id="584609"/>
    <lineage>
        <taxon>Bacteria</taxon>
        <taxon>Pseudomonadati</taxon>
        <taxon>Bacteroidota</taxon>
        <taxon>Flavobacteriia</taxon>
        <taxon>Flavobacteriales</taxon>
        <taxon>Flavobacteriaceae</taxon>
        <taxon>Tenacibaculum</taxon>
    </lineage>
</organism>
<feature type="domain" description="DUF7088" evidence="3">
    <location>
        <begin position="33"/>
        <end position="132"/>
    </location>
</feature>
<keyword evidence="1" id="KW-0472">Membrane</keyword>
<dbReference type="OrthoDB" id="9777219at2"/>
<accession>A0A238U814</accession>